<organism evidence="2 3">
    <name type="scientific">Penicillium chermesinum</name>
    <dbReference type="NCBI Taxonomy" id="63820"/>
    <lineage>
        <taxon>Eukaryota</taxon>
        <taxon>Fungi</taxon>
        <taxon>Dikarya</taxon>
        <taxon>Ascomycota</taxon>
        <taxon>Pezizomycotina</taxon>
        <taxon>Eurotiomycetes</taxon>
        <taxon>Eurotiomycetidae</taxon>
        <taxon>Eurotiales</taxon>
        <taxon>Aspergillaceae</taxon>
        <taxon>Penicillium</taxon>
    </lineage>
</organism>
<evidence type="ECO:0000256" key="1">
    <source>
        <dbReference type="SAM" id="MobiDB-lite"/>
    </source>
</evidence>
<evidence type="ECO:0000313" key="3">
    <source>
        <dbReference type="Proteomes" id="UP001150941"/>
    </source>
</evidence>
<dbReference type="Proteomes" id="UP001150941">
    <property type="component" value="Unassembled WGS sequence"/>
</dbReference>
<evidence type="ECO:0000313" key="2">
    <source>
        <dbReference type="EMBL" id="KAJ5239628.1"/>
    </source>
</evidence>
<feature type="compositionally biased region" description="Low complexity" evidence="1">
    <location>
        <begin position="132"/>
        <end position="142"/>
    </location>
</feature>
<dbReference type="GeneID" id="83200847"/>
<feature type="compositionally biased region" description="Polar residues" evidence="1">
    <location>
        <begin position="69"/>
        <end position="107"/>
    </location>
</feature>
<dbReference type="RefSeq" id="XP_058332547.1">
    <property type="nucleotide sequence ID" value="XM_058473544.1"/>
</dbReference>
<keyword evidence="3" id="KW-1185">Reference proteome</keyword>
<accession>A0A9W9P833</accession>
<feature type="compositionally biased region" description="Basic and acidic residues" evidence="1">
    <location>
        <begin position="1"/>
        <end position="10"/>
    </location>
</feature>
<reference evidence="2" key="2">
    <citation type="journal article" date="2023" name="IMA Fungus">
        <title>Comparative genomic study of the Penicillium genus elucidates a diverse pangenome and 15 lateral gene transfer events.</title>
        <authorList>
            <person name="Petersen C."/>
            <person name="Sorensen T."/>
            <person name="Nielsen M.R."/>
            <person name="Sondergaard T.E."/>
            <person name="Sorensen J.L."/>
            <person name="Fitzpatrick D.A."/>
            <person name="Frisvad J.C."/>
            <person name="Nielsen K.L."/>
        </authorList>
    </citation>
    <scope>NUCLEOTIDE SEQUENCE</scope>
    <source>
        <strain evidence="2">IBT 19713</strain>
    </source>
</reference>
<dbReference type="OrthoDB" id="2590867at2759"/>
<feature type="compositionally biased region" description="Polar residues" evidence="1">
    <location>
        <begin position="36"/>
        <end position="53"/>
    </location>
</feature>
<proteinExistence type="predicted"/>
<feature type="region of interest" description="Disordered" evidence="1">
    <location>
        <begin position="1"/>
        <end position="181"/>
    </location>
</feature>
<comment type="caution">
    <text evidence="2">The sequence shown here is derived from an EMBL/GenBank/DDBJ whole genome shotgun (WGS) entry which is preliminary data.</text>
</comment>
<protein>
    <submittedName>
        <fullName evidence="2">Uncharacterized protein</fullName>
    </submittedName>
</protein>
<sequence length="181" mass="19194">MGSNDRRASNVKEVSGFDSSSIDSCGRNPNAGGENLDSTSSTLNQGSGGIDTSNKMDSRRTSDLGAYYGTNTVGTHAMRQQSDKSGPNYGSNVDRNFSSGKRNSNVAMIQDPVESEMNNPIGNQGFGGGAAADGSSNQGKSSSGRRRSSGPHNSNLLNKLDPRVRSSDYKENTAVDQRRKY</sequence>
<feature type="compositionally biased region" description="Basic and acidic residues" evidence="1">
    <location>
        <begin position="160"/>
        <end position="181"/>
    </location>
</feature>
<dbReference type="AlphaFoldDB" id="A0A9W9P833"/>
<dbReference type="EMBL" id="JAPQKS010000003">
    <property type="protein sequence ID" value="KAJ5239628.1"/>
    <property type="molecule type" value="Genomic_DNA"/>
</dbReference>
<name>A0A9W9P833_9EURO</name>
<reference evidence="2" key="1">
    <citation type="submission" date="2022-11" db="EMBL/GenBank/DDBJ databases">
        <authorList>
            <person name="Petersen C."/>
        </authorList>
    </citation>
    <scope>NUCLEOTIDE SEQUENCE</scope>
    <source>
        <strain evidence="2">IBT 19713</strain>
    </source>
</reference>
<gene>
    <name evidence="2" type="ORF">N7468_004247</name>
</gene>